<evidence type="ECO:0000256" key="8">
    <source>
        <dbReference type="ARBA" id="ARBA00049117"/>
    </source>
</evidence>
<keyword evidence="3" id="KW-0963">Cytoplasm</keyword>
<dbReference type="GO" id="GO:0005525">
    <property type="term" value="F:GTP binding"/>
    <property type="evidence" value="ECO:0007669"/>
    <property type="project" value="UniProtKB-KW"/>
</dbReference>
<proteinExistence type="inferred from homology"/>
<dbReference type="InterPro" id="IPR008280">
    <property type="entry name" value="Tub_FtsZ_C"/>
</dbReference>
<dbReference type="Gene3D" id="3.30.1330.20">
    <property type="entry name" value="Tubulin/FtsZ, C-terminal domain"/>
    <property type="match status" value="1"/>
</dbReference>
<dbReference type="InterPro" id="IPR037103">
    <property type="entry name" value="Tubulin/FtsZ-like_C"/>
</dbReference>
<reference evidence="11" key="1">
    <citation type="submission" date="2022-03" db="EMBL/GenBank/DDBJ databases">
        <title>Genomic analyses of argali, domestic sheep and their hybrids provide insights into chromosomal evolution, heterosis and genetic basis of agronomic traits.</title>
        <authorList>
            <person name="Li M."/>
        </authorList>
    </citation>
    <scope>NUCLEOTIDE SEQUENCE</scope>
    <source>
        <strain evidence="11">CAU-MHL-2022a</strain>
        <tissue evidence="11">Skin</tissue>
    </source>
</reference>
<evidence type="ECO:0000313" key="11">
    <source>
        <dbReference type="EMBL" id="KAI4540614.1"/>
    </source>
</evidence>
<evidence type="ECO:0000256" key="2">
    <source>
        <dbReference type="ARBA" id="ARBA00009636"/>
    </source>
</evidence>
<evidence type="ECO:0000256" key="9">
    <source>
        <dbReference type="SAM" id="MobiDB-lite"/>
    </source>
</evidence>
<evidence type="ECO:0000256" key="6">
    <source>
        <dbReference type="ARBA" id="ARBA00022801"/>
    </source>
</evidence>
<gene>
    <name evidence="11" type="ORF">MG293_009655</name>
</gene>
<comment type="catalytic activity">
    <reaction evidence="8">
        <text>GTP + H2O = GDP + phosphate + H(+)</text>
        <dbReference type="Rhea" id="RHEA:19669"/>
        <dbReference type="ChEBI" id="CHEBI:15377"/>
        <dbReference type="ChEBI" id="CHEBI:15378"/>
        <dbReference type="ChEBI" id="CHEBI:37565"/>
        <dbReference type="ChEBI" id="CHEBI:43474"/>
        <dbReference type="ChEBI" id="CHEBI:58189"/>
    </reaction>
    <physiologicalReaction direction="left-to-right" evidence="8">
        <dbReference type="Rhea" id="RHEA:19670"/>
    </physiologicalReaction>
</comment>
<dbReference type="FunFam" id="3.30.1330.20:FF:000022">
    <property type="entry name" value="Tubulin alpha chain"/>
    <property type="match status" value="1"/>
</dbReference>
<dbReference type="Gene3D" id="3.40.50.1440">
    <property type="entry name" value="Tubulin/FtsZ, GTPase domain"/>
    <property type="match status" value="1"/>
</dbReference>
<dbReference type="GO" id="GO:0005874">
    <property type="term" value="C:microtubule"/>
    <property type="evidence" value="ECO:0007669"/>
    <property type="project" value="UniProtKB-KW"/>
</dbReference>
<dbReference type="PANTHER" id="PTHR11588">
    <property type="entry name" value="TUBULIN"/>
    <property type="match status" value="1"/>
</dbReference>
<dbReference type="GO" id="GO:0005737">
    <property type="term" value="C:cytoplasm"/>
    <property type="evidence" value="ECO:0007669"/>
    <property type="project" value="UniProtKB-SubCell"/>
</dbReference>
<dbReference type="InterPro" id="IPR018316">
    <property type="entry name" value="Tubulin/FtsZ_2-layer-sand-dom"/>
</dbReference>
<evidence type="ECO:0000256" key="1">
    <source>
        <dbReference type="ARBA" id="ARBA00004496"/>
    </source>
</evidence>
<evidence type="ECO:0000259" key="10">
    <source>
        <dbReference type="SMART" id="SM00865"/>
    </source>
</evidence>
<keyword evidence="4" id="KW-0493">Microtubule</keyword>
<protein>
    <recommendedName>
        <fullName evidence="10">Tubulin/FtsZ 2-layer sandwich domain-containing protein</fullName>
    </recommendedName>
</protein>
<evidence type="ECO:0000256" key="7">
    <source>
        <dbReference type="ARBA" id="ARBA00023134"/>
    </source>
</evidence>
<dbReference type="SMART" id="SM00865">
    <property type="entry name" value="Tubulin_C"/>
    <property type="match status" value="1"/>
</dbReference>
<keyword evidence="6" id="KW-0378">Hydrolase</keyword>
<keyword evidence="7" id="KW-0342">GTP-binding</keyword>
<feature type="compositionally biased region" description="Basic and acidic residues" evidence="9">
    <location>
        <begin position="109"/>
        <end position="125"/>
    </location>
</feature>
<dbReference type="GO" id="GO:0016787">
    <property type="term" value="F:hydrolase activity"/>
    <property type="evidence" value="ECO:0007669"/>
    <property type="project" value="UniProtKB-KW"/>
</dbReference>
<organism evidence="11 12">
    <name type="scientific">Ovis ammon polii</name>
    <dbReference type="NCBI Taxonomy" id="230172"/>
    <lineage>
        <taxon>Eukaryota</taxon>
        <taxon>Metazoa</taxon>
        <taxon>Chordata</taxon>
        <taxon>Craniata</taxon>
        <taxon>Vertebrata</taxon>
        <taxon>Euteleostomi</taxon>
        <taxon>Mammalia</taxon>
        <taxon>Eutheria</taxon>
        <taxon>Laurasiatheria</taxon>
        <taxon>Artiodactyla</taxon>
        <taxon>Ruminantia</taxon>
        <taxon>Pecora</taxon>
        <taxon>Bovidae</taxon>
        <taxon>Caprinae</taxon>
        <taxon>Ovis</taxon>
    </lineage>
</organism>
<dbReference type="Proteomes" id="UP001214576">
    <property type="component" value="Unassembled WGS sequence"/>
</dbReference>
<dbReference type="EMBL" id="JAKZEL010000009">
    <property type="protein sequence ID" value="KAI4540614.1"/>
    <property type="molecule type" value="Genomic_DNA"/>
</dbReference>
<dbReference type="PRINTS" id="PR01162">
    <property type="entry name" value="ALPHATUBULIN"/>
</dbReference>
<comment type="caution">
    <text evidence="11">The sequence shown here is derived from an EMBL/GenBank/DDBJ whole genome shotgun (WGS) entry which is preliminary data.</text>
</comment>
<name>A0AAD4U9N4_OVIAM</name>
<dbReference type="InterPro" id="IPR002452">
    <property type="entry name" value="Alpha_tubulin"/>
</dbReference>
<feature type="domain" description="Tubulin/FtsZ 2-layer sandwich" evidence="10">
    <location>
        <begin position="204"/>
        <end position="321"/>
    </location>
</feature>
<evidence type="ECO:0000256" key="3">
    <source>
        <dbReference type="ARBA" id="ARBA00022490"/>
    </source>
</evidence>
<keyword evidence="5" id="KW-0547">Nucleotide-binding</keyword>
<dbReference type="GO" id="GO:0005200">
    <property type="term" value="F:structural constituent of cytoskeleton"/>
    <property type="evidence" value="ECO:0007669"/>
    <property type="project" value="InterPro"/>
</dbReference>
<dbReference type="InterPro" id="IPR036525">
    <property type="entry name" value="Tubulin/FtsZ_GTPase_sf"/>
</dbReference>
<dbReference type="SUPFAM" id="SSF55307">
    <property type="entry name" value="Tubulin C-terminal domain-like"/>
    <property type="match status" value="1"/>
</dbReference>
<accession>A0AAD4U9N4</accession>
<comment type="subcellular location">
    <subcellularLocation>
        <location evidence="1">Cytoplasm</location>
    </subcellularLocation>
</comment>
<dbReference type="InterPro" id="IPR000217">
    <property type="entry name" value="Tubulin"/>
</dbReference>
<dbReference type="GO" id="GO:0007017">
    <property type="term" value="P:microtubule-based process"/>
    <property type="evidence" value="ECO:0007669"/>
    <property type="project" value="InterPro"/>
</dbReference>
<keyword evidence="12" id="KW-1185">Reference proteome</keyword>
<sequence>MNKSIIFFSVMDEKARSYPNSGSGHQVNYTISRETRVKPTDMPDGTKIMKSSQELKYYLYAKSKNRKQTDNTMEIRNLRYQEINCDCQAGKACEKSSLPLDQMRTSTWQEKEKREKLKDRKAGESPMHFKSDESLKIFIWALLIKMEMQETSGPTLKKIEELPIEQSPKFSSKPLRLPAAYLQSLPRKQFLLPAMLQTKFDGALNVDLTEFQTNLVPYPRIHFPLATYAPVISAEKAHCEQLSVAEITNACFEPANQMVKCDPRHGKYMACCLLYCGNVVPKDFSAAVATIKTKHTIQLWTGAPLASSLPANQSVNMDSEAPM</sequence>
<dbReference type="AlphaFoldDB" id="A0AAD4U9N4"/>
<evidence type="ECO:0000313" key="12">
    <source>
        <dbReference type="Proteomes" id="UP001214576"/>
    </source>
</evidence>
<feature type="region of interest" description="Disordered" evidence="9">
    <location>
        <begin position="105"/>
        <end position="125"/>
    </location>
</feature>
<evidence type="ECO:0000256" key="5">
    <source>
        <dbReference type="ARBA" id="ARBA00022741"/>
    </source>
</evidence>
<dbReference type="Pfam" id="PF03953">
    <property type="entry name" value="Tubulin_C"/>
    <property type="match status" value="1"/>
</dbReference>
<evidence type="ECO:0000256" key="4">
    <source>
        <dbReference type="ARBA" id="ARBA00022701"/>
    </source>
</evidence>
<comment type="similarity">
    <text evidence="2">Belongs to the tubulin family.</text>
</comment>